<evidence type="ECO:0000256" key="3">
    <source>
        <dbReference type="ARBA" id="ARBA00022723"/>
    </source>
</evidence>
<evidence type="ECO:0000256" key="1">
    <source>
        <dbReference type="ARBA" id="ARBA00022448"/>
    </source>
</evidence>
<dbReference type="Gene3D" id="1.10.490.10">
    <property type="entry name" value="Globins"/>
    <property type="match status" value="1"/>
</dbReference>
<keyword evidence="4" id="KW-0408">Iron</keyword>
<keyword evidence="1" id="KW-0813">Transport</keyword>
<accession>A0ABS8H947</accession>
<evidence type="ECO:0000256" key="4">
    <source>
        <dbReference type="ARBA" id="ARBA00023004"/>
    </source>
</evidence>
<dbReference type="InterPro" id="IPR012292">
    <property type="entry name" value="Globin/Proto"/>
</dbReference>
<protein>
    <submittedName>
        <fullName evidence="6">Globin</fullName>
    </submittedName>
</protein>
<gene>
    <name evidence="6" type="ORF">LL253_13045</name>
</gene>
<evidence type="ECO:0000256" key="2">
    <source>
        <dbReference type="ARBA" id="ARBA00022617"/>
    </source>
</evidence>
<proteinExistence type="predicted"/>
<dbReference type="SUPFAM" id="SSF46458">
    <property type="entry name" value="Globin-like"/>
    <property type="match status" value="1"/>
</dbReference>
<feature type="region of interest" description="Disordered" evidence="5">
    <location>
        <begin position="134"/>
        <end position="167"/>
    </location>
</feature>
<keyword evidence="7" id="KW-1185">Reference proteome</keyword>
<comment type="caution">
    <text evidence="6">The sequence shown here is derived from an EMBL/GenBank/DDBJ whole genome shotgun (WGS) entry which is preliminary data.</text>
</comment>
<evidence type="ECO:0000256" key="5">
    <source>
        <dbReference type="SAM" id="MobiDB-lite"/>
    </source>
</evidence>
<keyword evidence="2" id="KW-0349">Heme</keyword>
<reference evidence="6 7" key="1">
    <citation type="submission" date="2021-10" db="EMBL/GenBank/DDBJ databases">
        <title>The diversity and Nitrogen Metabolism of Culturable Nitrate-Utilizing Bacteria Within the Oxygen Minimum Zone of the Changjiang (Yangtze River)Estuary.</title>
        <authorList>
            <person name="Zhang D."/>
            <person name="Zheng J."/>
            <person name="Liu S."/>
            <person name="He W."/>
        </authorList>
    </citation>
    <scope>NUCLEOTIDE SEQUENCE [LARGE SCALE GENOMIC DNA]</scope>
    <source>
        <strain evidence="6 7">FXH275-2</strain>
    </source>
</reference>
<feature type="compositionally biased region" description="Low complexity" evidence="5">
    <location>
        <begin position="143"/>
        <end position="167"/>
    </location>
</feature>
<dbReference type="Pfam" id="PF01152">
    <property type="entry name" value="Bac_globin"/>
    <property type="match status" value="1"/>
</dbReference>
<organism evidence="6 7">
    <name type="scientific">Sphingobium soli</name>
    <dbReference type="NCBI Taxonomy" id="1591116"/>
    <lineage>
        <taxon>Bacteria</taxon>
        <taxon>Pseudomonadati</taxon>
        <taxon>Pseudomonadota</taxon>
        <taxon>Alphaproteobacteria</taxon>
        <taxon>Sphingomonadales</taxon>
        <taxon>Sphingomonadaceae</taxon>
        <taxon>Sphingobium</taxon>
    </lineage>
</organism>
<dbReference type="InterPro" id="IPR001486">
    <property type="entry name" value="Hemoglobin_trunc"/>
</dbReference>
<dbReference type="InterPro" id="IPR009050">
    <property type="entry name" value="Globin-like_sf"/>
</dbReference>
<keyword evidence="3" id="KW-0479">Metal-binding</keyword>
<dbReference type="EMBL" id="JAJGNP010000010">
    <property type="protein sequence ID" value="MCC4233613.1"/>
    <property type="molecule type" value="Genomic_DNA"/>
</dbReference>
<sequence length="167" mass="17446">MNAAASPQSVPNPYGRSGGEIVVRAIVDRFYDLVEQDSRFVALRGIHAADPGPVRHGLTRFIVGWLGGPRDWFERGPCIMTLHRVFPVTPALADQWATAMTCAIAGQDGLDPAMGDAMAQALGHLARGMINLPLDAGQTDQGSPSSSSASSVSPRTSSSSSICGSPA</sequence>
<evidence type="ECO:0000313" key="7">
    <source>
        <dbReference type="Proteomes" id="UP001198830"/>
    </source>
</evidence>
<name>A0ABS8H947_9SPHN</name>
<evidence type="ECO:0000313" key="6">
    <source>
        <dbReference type="EMBL" id="MCC4233613.1"/>
    </source>
</evidence>
<dbReference type="Proteomes" id="UP001198830">
    <property type="component" value="Unassembled WGS sequence"/>
</dbReference>